<dbReference type="Gene3D" id="1.10.10.10">
    <property type="entry name" value="Winged helix-like DNA-binding domain superfamily/Winged helix DNA-binding domain"/>
    <property type="match status" value="1"/>
</dbReference>
<dbReference type="PANTHER" id="PTHR40083">
    <property type="entry name" value="UPF0122 PROTEIN CBO2450/CLC_2298"/>
    <property type="match status" value="1"/>
</dbReference>
<comment type="similarity">
    <text evidence="1 3">Belongs to the UPF0122 family.</text>
</comment>
<evidence type="ECO:0000313" key="5">
    <source>
        <dbReference type="Proteomes" id="UP000724672"/>
    </source>
</evidence>
<dbReference type="InterPro" id="IPR036388">
    <property type="entry name" value="WH-like_DNA-bd_sf"/>
</dbReference>
<dbReference type="RefSeq" id="WP_203367685.1">
    <property type="nucleotide sequence ID" value="NZ_WSFT01000053.1"/>
</dbReference>
<dbReference type="InterPro" id="IPR007394">
    <property type="entry name" value="UPF0122"/>
</dbReference>
<evidence type="ECO:0000313" key="4">
    <source>
        <dbReference type="EMBL" id="MBS4539770.1"/>
    </source>
</evidence>
<evidence type="ECO:0000256" key="2">
    <source>
        <dbReference type="ARBA" id="ARBA00024764"/>
    </source>
</evidence>
<comment type="function">
    <text evidence="2 3">Might take part in the signal recognition particle (SRP) pathway. This is inferred from the conservation of its genetic proximity to ftsY/ffh. May be a regulatory protein.</text>
</comment>
<dbReference type="EMBL" id="WSFT01000053">
    <property type="protein sequence ID" value="MBS4539770.1"/>
    <property type="molecule type" value="Genomic_DNA"/>
</dbReference>
<dbReference type="GO" id="GO:0003677">
    <property type="term" value="F:DNA binding"/>
    <property type="evidence" value="ECO:0007669"/>
    <property type="project" value="UniProtKB-KW"/>
</dbReference>
<dbReference type="InterPro" id="IPR013324">
    <property type="entry name" value="RNA_pol_sigma_r3/r4-like"/>
</dbReference>
<dbReference type="Pfam" id="PF04297">
    <property type="entry name" value="UPF0122"/>
    <property type="match status" value="1"/>
</dbReference>
<dbReference type="AlphaFoldDB" id="A0A942UY66"/>
<evidence type="ECO:0000256" key="1">
    <source>
        <dbReference type="ARBA" id="ARBA00008720"/>
    </source>
</evidence>
<dbReference type="InterPro" id="IPR054831">
    <property type="entry name" value="UPF0122_fam_protein"/>
</dbReference>
<evidence type="ECO:0000256" key="3">
    <source>
        <dbReference type="HAMAP-Rule" id="MF_00245"/>
    </source>
</evidence>
<dbReference type="SUPFAM" id="SSF88659">
    <property type="entry name" value="Sigma3 and sigma4 domains of RNA polymerase sigma factors"/>
    <property type="match status" value="1"/>
</dbReference>
<name>A0A942UY66_9FIRM</name>
<sequence>MFEKVVEIGLLFDFYGKLLSSKQYQAIELYYIHDLTLTEIGEQLNISRQGSYDLVKRAESILYKYEETLGLVKKFENNRFKTKELKVLLEELKHSVTINKDNKDIFENITKILEQLLENNQEVR</sequence>
<accession>A0A942UY66</accession>
<organism evidence="4 5">
    <name type="scientific">Anaeromonas frigoriresistens</name>
    <dbReference type="NCBI Taxonomy" id="2683708"/>
    <lineage>
        <taxon>Bacteria</taxon>
        <taxon>Bacillati</taxon>
        <taxon>Bacillota</taxon>
        <taxon>Tissierellia</taxon>
        <taxon>Tissierellales</taxon>
        <taxon>Thermohalobacteraceae</taxon>
        <taxon>Anaeromonas</taxon>
    </lineage>
</organism>
<dbReference type="NCBIfam" id="NF045758">
    <property type="entry name" value="YlxM"/>
    <property type="match status" value="1"/>
</dbReference>
<dbReference type="PANTHER" id="PTHR40083:SF1">
    <property type="entry name" value="UPF0122 PROTEIN YLXM"/>
    <property type="match status" value="1"/>
</dbReference>
<dbReference type="HAMAP" id="MF_00245">
    <property type="entry name" value="UPF0122"/>
    <property type="match status" value="1"/>
</dbReference>
<dbReference type="Proteomes" id="UP000724672">
    <property type="component" value="Unassembled WGS sequence"/>
</dbReference>
<proteinExistence type="inferred from homology"/>
<keyword evidence="5" id="KW-1185">Reference proteome</keyword>
<gene>
    <name evidence="4" type="ORF">GOQ27_14950</name>
</gene>
<reference evidence="4" key="1">
    <citation type="submission" date="2019-12" db="EMBL/GenBank/DDBJ databases">
        <title>Clostridiaceae gen. nov. sp. nov., isolated from sediment in Xinjiang, China.</title>
        <authorList>
            <person name="Zhang R."/>
        </authorList>
    </citation>
    <scope>NUCLEOTIDE SEQUENCE</scope>
    <source>
        <strain evidence="4">D2Q-11</strain>
    </source>
</reference>
<protein>
    <recommendedName>
        <fullName evidence="3">UPF0122 protein GOQ27_14950</fullName>
    </recommendedName>
</protein>
<comment type="caution">
    <text evidence="4">The sequence shown here is derived from an EMBL/GenBank/DDBJ whole genome shotgun (WGS) entry which is preliminary data.</text>
</comment>
<keyword evidence="4" id="KW-0238">DNA-binding</keyword>